<organism evidence="7 8">
    <name type="scientific">Mucor flavus</name>
    <dbReference type="NCBI Taxonomy" id="439312"/>
    <lineage>
        <taxon>Eukaryota</taxon>
        <taxon>Fungi</taxon>
        <taxon>Fungi incertae sedis</taxon>
        <taxon>Mucoromycota</taxon>
        <taxon>Mucoromycotina</taxon>
        <taxon>Mucoromycetes</taxon>
        <taxon>Mucorales</taxon>
        <taxon>Mucorineae</taxon>
        <taxon>Mucoraceae</taxon>
        <taxon>Mucor</taxon>
    </lineage>
</organism>
<dbReference type="Proteomes" id="UP001473302">
    <property type="component" value="Unassembled WGS sequence"/>
</dbReference>
<evidence type="ECO:0000256" key="3">
    <source>
        <dbReference type="ARBA" id="ARBA00022989"/>
    </source>
</evidence>
<dbReference type="InterPro" id="IPR020846">
    <property type="entry name" value="MFS_dom"/>
</dbReference>
<keyword evidence="3 5" id="KW-1133">Transmembrane helix</keyword>
<feature type="transmembrane region" description="Helical" evidence="5">
    <location>
        <begin position="66"/>
        <end position="87"/>
    </location>
</feature>
<name>A0ABP9YMQ8_9FUNG</name>
<evidence type="ECO:0000256" key="2">
    <source>
        <dbReference type="ARBA" id="ARBA00022692"/>
    </source>
</evidence>
<dbReference type="InterPro" id="IPR005829">
    <property type="entry name" value="Sugar_transporter_CS"/>
</dbReference>
<gene>
    <name evidence="7" type="ORF">MFLAVUS_001505</name>
</gene>
<evidence type="ECO:0000313" key="8">
    <source>
        <dbReference type="Proteomes" id="UP001473302"/>
    </source>
</evidence>
<protein>
    <recommendedName>
        <fullName evidence="6">Major facilitator superfamily (MFS) profile domain-containing protein</fullName>
    </recommendedName>
</protein>
<evidence type="ECO:0000256" key="5">
    <source>
        <dbReference type="SAM" id="Phobius"/>
    </source>
</evidence>
<evidence type="ECO:0000259" key="6">
    <source>
        <dbReference type="PROSITE" id="PS50850"/>
    </source>
</evidence>
<evidence type="ECO:0000256" key="1">
    <source>
        <dbReference type="ARBA" id="ARBA00004141"/>
    </source>
</evidence>
<comment type="caution">
    <text evidence="7">The sequence shown here is derived from an EMBL/GenBank/DDBJ whole genome shotgun (WGS) entry which is preliminary data.</text>
</comment>
<evidence type="ECO:0000256" key="4">
    <source>
        <dbReference type="ARBA" id="ARBA00023136"/>
    </source>
</evidence>
<feature type="domain" description="Major facilitator superfamily (MFS) profile" evidence="6">
    <location>
        <begin position="1"/>
        <end position="106"/>
    </location>
</feature>
<accession>A0ABP9YMQ8</accession>
<comment type="subcellular location">
    <subcellularLocation>
        <location evidence="1">Membrane</location>
        <topology evidence="1">Multi-pass membrane protein</topology>
    </subcellularLocation>
</comment>
<keyword evidence="8" id="KW-1185">Reference proteome</keyword>
<keyword evidence="2 5" id="KW-0812">Transmembrane</keyword>
<evidence type="ECO:0000313" key="7">
    <source>
        <dbReference type="EMBL" id="GAA5808122.1"/>
    </source>
</evidence>
<dbReference type="EMBL" id="BAABUK010000003">
    <property type="protein sequence ID" value="GAA5808122.1"/>
    <property type="molecule type" value="Genomic_DNA"/>
</dbReference>
<dbReference type="PROSITE" id="PS50850">
    <property type="entry name" value="MFS"/>
    <property type="match status" value="1"/>
</dbReference>
<reference evidence="7 8" key="1">
    <citation type="submission" date="2024-04" db="EMBL/GenBank/DDBJ databases">
        <title>genome sequences of Mucor flavus KT1a and Helicostylum pulchrum KT1b strains isolated from the surface of a dry-aged beef.</title>
        <authorList>
            <person name="Toyotome T."/>
            <person name="Hosono M."/>
            <person name="Torimaru M."/>
            <person name="Fukuda K."/>
            <person name="Mikami N."/>
        </authorList>
    </citation>
    <scope>NUCLEOTIDE SEQUENCE [LARGE SCALE GENOMIC DNA]</scope>
    <source>
        <strain evidence="7 8">KT1a</strain>
    </source>
</reference>
<feature type="transmembrane region" description="Helical" evidence="5">
    <location>
        <begin position="27"/>
        <end position="46"/>
    </location>
</feature>
<sequence>MFTINVFYPFDALVGGLFIDRLGRKTFMASGLFIQAIMGTIVGATIDTQVLKPVLFALTKSTGDPLRARGYFIIIGILGGILILLYIPNMTHESVDTFDAEFRQML</sequence>
<keyword evidence="4 5" id="KW-0472">Membrane</keyword>
<dbReference type="PROSITE" id="PS00216">
    <property type="entry name" value="SUGAR_TRANSPORT_1"/>
    <property type="match status" value="1"/>
</dbReference>
<proteinExistence type="predicted"/>